<comment type="caution">
    <text evidence="3">The sequence shown here is derived from an EMBL/GenBank/DDBJ whole genome shotgun (WGS) entry which is preliminary data.</text>
</comment>
<dbReference type="PROSITE" id="PS50075">
    <property type="entry name" value="CARRIER"/>
    <property type="match status" value="1"/>
</dbReference>
<dbReference type="InterPro" id="IPR045851">
    <property type="entry name" value="AMP-bd_C_sf"/>
</dbReference>
<dbReference type="EMBL" id="NWTK01000007">
    <property type="protein sequence ID" value="PKR53857.1"/>
    <property type="molecule type" value="Genomic_DNA"/>
</dbReference>
<dbReference type="PANTHER" id="PTHR45527:SF1">
    <property type="entry name" value="FATTY ACID SYNTHASE"/>
    <property type="match status" value="1"/>
</dbReference>
<dbReference type="GO" id="GO:0044550">
    <property type="term" value="P:secondary metabolite biosynthetic process"/>
    <property type="evidence" value="ECO:0007669"/>
    <property type="project" value="TreeGrafter"/>
</dbReference>
<dbReference type="SUPFAM" id="SSF56801">
    <property type="entry name" value="Acetyl-CoA synthetase-like"/>
    <property type="match status" value="1"/>
</dbReference>
<proteinExistence type="predicted"/>
<dbReference type="InterPro" id="IPR023213">
    <property type="entry name" value="CAT-like_dom_sf"/>
</dbReference>
<evidence type="ECO:0000256" key="1">
    <source>
        <dbReference type="SAM" id="MobiDB-lite"/>
    </source>
</evidence>
<dbReference type="Gene3D" id="1.10.1200.10">
    <property type="entry name" value="ACP-like"/>
    <property type="match status" value="1"/>
</dbReference>
<dbReference type="Pfam" id="PF00501">
    <property type="entry name" value="AMP-binding"/>
    <property type="match status" value="1"/>
</dbReference>
<dbReference type="InterPro" id="IPR001242">
    <property type="entry name" value="Condensation_dom"/>
</dbReference>
<evidence type="ECO:0000259" key="2">
    <source>
        <dbReference type="PROSITE" id="PS50075"/>
    </source>
</evidence>
<sequence>MMTTMMSEVMTRSVLENIHETAIAQDHLIAIEDGNRKLTYGQLWTCICLLGRQGLTTPHPGLIAICGRPSIETTLGILAAFLSGDVAVPIDDRLPLSRREELAQWCDISYDKEEIVRITCDVAASRSMTCPPLSKIKREKRRPAYVAFTSGTTGVPKAIEGTMTGLDHFIAWQSRLIGQWVQNPRVSWLTPLSFDVMYRDLLLPLNNRGTLVIPDSQQDFNIAAAWNWLNDQKIDIAHVVPSIVGTWLNGRHSGPLSVQALFFAGEPLRQALISRLKENYVNRIYNLYGPSESTMAKFCRLIDDKCTPTDSLYPVGMPIDHDVSYVLSKDQEIIIRSAYLTNGYRQKDGTVAPFPSTSENCPEYHTGDRGRVIDGELYVLGRIDSQLKINGIRIEASEIESLAERYPGIRRTAAVKLAPPDSAVEIIVLFYQGDLERKDKMRKLLAEHLHPAVVPTAYLPIADFPLTLNGKIDRQKLKERAATEQLMDDPSSIKGTGTKEGDNFEQRVQEIMSSILRYPCRLDTDFLDIGGNSLMFGLITLELHSTFGLTMPQQEFYNSGTPRSVAAWLRQNGASLKVSTSAPSEPTPTSSRSATGPWPLTPRQQTIHDIFHNELFGSGMNMILQVPVAADQMERVKATVSQIVAQNDCFHLNFRYRHGKLYQYLSPPDFGVNDIDVIEAPCADHDRLSAEFATRPFDLAEEKPFRVRLLKDPGGTGRLLFLMYHLISDGMSQEYLRRDILDGISGNPIPLRNHYSPTLQSEQRALSDSILPFWKDHLDGAMPTTRFISPQHITNVSARCMTVALASDYDRLMGHLRTLNSSIFPYLLSHFYRALTKHAAKTDLIIRVTTHGRDKPELADAMGCIFSAVPVRLNCAGWPTKQIVDYINNHLDTARMYQDLCFQKLAQALGEKQDIHLHPLTGISFTLDGFDITENMPASQSKSSQIETMNAKLPHELRAIARPYRNGCILKFIYRAKAFTDEDILAISSAMQGAIAGELQR</sequence>
<dbReference type="Pfam" id="PF00668">
    <property type="entry name" value="Condensation"/>
    <property type="match status" value="1"/>
</dbReference>
<dbReference type="Gene3D" id="3.30.300.30">
    <property type="match status" value="1"/>
</dbReference>
<gene>
    <name evidence="3" type="ORF">COO20_12680</name>
</gene>
<dbReference type="OrthoDB" id="9770470at2"/>
<dbReference type="Proteomes" id="UP000233597">
    <property type="component" value="Unassembled WGS sequence"/>
</dbReference>
<name>A0A2N3KTK7_9PROT</name>
<feature type="domain" description="Carrier" evidence="2">
    <location>
        <begin position="499"/>
        <end position="573"/>
    </location>
</feature>
<dbReference type="InterPro" id="IPR009081">
    <property type="entry name" value="PP-bd_ACP"/>
</dbReference>
<dbReference type="InterPro" id="IPR000873">
    <property type="entry name" value="AMP-dep_synth/lig_dom"/>
</dbReference>
<dbReference type="PANTHER" id="PTHR45527">
    <property type="entry name" value="NONRIBOSOMAL PEPTIDE SYNTHETASE"/>
    <property type="match status" value="1"/>
</dbReference>
<dbReference type="PROSITE" id="PS00455">
    <property type="entry name" value="AMP_BINDING"/>
    <property type="match status" value="1"/>
</dbReference>
<dbReference type="Gene3D" id="3.40.50.12780">
    <property type="entry name" value="N-terminal domain of ligase-like"/>
    <property type="match status" value="1"/>
</dbReference>
<evidence type="ECO:0000313" key="3">
    <source>
        <dbReference type="EMBL" id="PKR53857.1"/>
    </source>
</evidence>
<dbReference type="SUPFAM" id="SSF47336">
    <property type="entry name" value="ACP-like"/>
    <property type="match status" value="1"/>
</dbReference>
<accession>A0A2N3KTK7</accession>
<evidence type="ECO:0000313" key="4">
    <source>
        <dbReference type="Proteomes" id="UP000233597"/>
    </source>
</evidence>
<organism evidence="3 4">
    <name type="scientific">Thalassospira marina</name>
    <dbReference type="NCBI Taxonomy" id="2048283"/>
    <lineage>
        <taxon>Bacteria</taxon>
        <taxon>Pseudomonadati</taxon>
        <taxon>Pseudomonadota</taxon>
        <taxon>Alphaproteobacteria</taxon>
        <taxon>Rhodospirillales</taxon>
        <taxon>Thalassospiraceae</taxon>
        <taxon>Thalassospira</taxon>
    </lineage>
</organism>
<dbReference type="GO" id="GO:0031177">
    <property type="term" value="F:phosphopantetheine binding"/>
    <property type="evidence" value="ECO:0007669"/>
    <property type="project" value="TreeGrafter"/>
</dbReference>
<dbReference type="SUPFAM" id="SSF52777">
    <property type="entry name" value="CoA-dependent acyltransferases"/>
    <property type="match status" value="2"/>
</dbReference>
<dbReference type="Gene3D" id="3.30.559.30">
    <property type="entry name" value="Nonribosomal peptide synthetase, condensation domain"/>
    <property type="match status" value="1"/>
</dbReference>
<feature type="region of interest" description="Disordered" evidence="1">
    <location>
        <begin position="577"/>
        <end position="599"/>
    </location>
</feature>
<dbReference type="AlphaFoldDB" id="A0A2N3KTK7"/>
<dbReference type="InterPro" id="IPR020845">
    <property type="entry name" value="AMP-binding_CS"/>
</dbReference>
<dbReference type="Gene3D" id="3.30.559.10">
    <property type="entry name" value="Chloramphenicol acetyltransferase-like domain"/>
    <property type="match status" value="1"/>
</dbReference>
<dbReference type="GO" id="GO:0043041">
    <property type="term" value="P:amino acid activation for nonribosomal peptide biosynthetic process"/>
    <property type="evidence" value="ECO:0007669"/>
    <property type="project" value="TreeGrafter"/>
</dbReference>
<dbReference type="Pfam" id="PF00550">
    <property type="entry name" value="PP-binding"/>
    <property type="match status" value="1"/>
</dbReference>
<dbReference type="GO" id="GO:0003824">
    <property type="term" value="F:catalytic activity"/>
    <property type="evidence" value="ECO:0007669"/>
    <property type="project" value="InterPro"/>
</dbReference>
<reference evidence="3 4" key="1">
    <citation type="submission" date="2017-09" db="EMBL/GenBank/DDBJ databases">
        <title>Biodiversity and function of Thalassospira species in the particle-attached aromatic-hydrocarbon-degrading consortia from the surface seawater of the South China Sea.</title>
        <authorList>
            <person name="Dong C."/>
            <person name="Liu R."/>
            <person name="Shao Z."/>
        </authorList>
    </citation>
    <scope>NUCLEOTIDE SEQUENCE [LARGE SCALE GENOMIC DNA]</scope>
    <source>
        <strain evidence="3 4">CSC1P2</strain>
    </source>
</reference>
<feature type="compositionally biased region" description="Low complexity" evidence="1">
    <location>
        <begin position="579"/>
        <end position="595"/>
    </location>
</feature>
<dbReference type="GO" id="GO:0005737">
    <property type="term" value="C:cytoplasm"/>
    <property type="evidence" value="ECO:0007669"/>
    <property type="project" value="TreeGrafter"/>
</dbReference>
<protein>
    <recommendedName>
        <fullName evidence="2">Carrier domain-containing protein</fullName>
    </recommendedName>
</protein>
<dbReference type="InterPro" id="IPR042099">
    <property type="entry name" value="ANL_N_sf"/>
</dbReference>
<dbReference type="InterPro" id="IPR036736">
    <property type="entry name" value="ACP-like_sf"/>
</dbReference>